<dbReference type="EMBL" id="SBKU01000008">
    <property type="protein sequence ID" value="RYQ67552.1"/>
    <property type="molecule type" value="Genomic_DNA"/>
</dbReference>
<evidence type="ECO:0000313" key="5">
    <source>
        <dbReference type="Proteomes" id="UP000293268"/>
    </source>
</evidence>
<proteinExistence type="inferred from homology"/>
<dbReference type="PANTHER" id="PTHR30061:SF50">
    <property type="entry name" value="MALTOSE_MALTODEXTRIN-BINDING PERIPLASMIC PROTEIN"/>
    <property type="match status" value="1"/>
</dbReference>
<accession>A0A4Q5BEI3</accession>
<dbReference type="PANTHER" id="PTHR30061">
    <property type="entry name" value="MALTOSE-BINDING PERIPLASMIC PROTEIN"/>
    <property type="match status" value="1"/>
</dbReference>
<dbReference type="Pfam" id="PF13416">
    <property type="entry name" value="SBP_bac_8"/>
    <property type="match status" value="1"/>
</dbReference>
<dbReference type="SUPFAM" id="SSF53850">
    <property type="entry name" value="Periplasmic binding protein-like II"/>
    <property type="match status" value="1"/>
</dbReference>
<gene>
    <name evidence="4" type="ORF">PG2072B_1365</name>
</gene>
<evidence type="ECO:0000256" key="3">
    <source>
        <dbReference type="ARBA" id="ARBA00022729"/>
    </source>
</evidence>
<dbReference type="Gene3D" id="3.40.190.10">
    <property type="entry name" value="Periplasmic binding protein-like II"/>
    <property type="match status" value="2"/>
</dbReference>
<dbReference type="GO" id="GO:0015768">
    <property type="term" value="P:maltose transport"/>
    <property type="evidence" value="ECO:0007669"/>
    <property type="project" value="TreeGrafter"/>
</dbReference>
<dbReference type="AlphaFoldDB" id="A0A4Q5BEI3"/>
<evidence type="ECO:0000256" key="2">
    <source>
        <dbReference type="ARBA" id="ARBA00022448"/>
    </source>
</evidence>
<dbReference type="InterPro" id="IPR006059">
    <property type="entry name" value="SBP"/>
</dbReference>
<sequence>MKHTPWKTAVAAVAGTSLLLGLGACGRSEDKAAGASEGAVTSIDSEPATGDLTVWAMGNEGDLLGDFVEGFKEENPDVNITVTAIPWASAHDKIQTAIAAGTVPDVIQMGTTWMADFADAFAPVPENFDLSDFSAGPLEAGQVNGEQLGVPWYVDSHVLYYRTDIAEQAGWDHAPETLDELKQMAADVKQVDGVENGIYISPSGADSWQGTLWAFFSSGVSLMDDEGNWTLDTPQMHEATEYIDSFFKDGITGTNLDVTPGVSITQFVNGETPIMTGGPTTISQIADQGGDPDSYATAVIPKGESSTSFVGGADFVVMDEAANPDAGWKFIQWMTKPETQVEWYKTATVLPSSQSAWEDETFAGDDKLMVYGEQLKSTQAPPAVPTWAQVSAAGDRIMEQIYKGQLSVDEGLKNLQAEAESIGTGE</sequence>
<name>A0A4Q5BEI3_9BIFI</name>
<keyword evidence="3" id="KW-0732">Signal</keyword>
<dbReference type="GO" id="GO:1901982">
    <property type="term" value="F:maltose binding"/>
    <property type="evidence" value="ECO:0007669"/>
    <property type="project" value="TreeGrafter"/>
</dbReference>
<protein>
    <submittedName>
        <fullName evidence="4">ABC transporter substrate-binding protein</fullName>
    </submittedName>
</protein>
<dbReference type="GO" id="GO:0055052">
    <property type="term" value="C:ATP-binding cassette (ABC) transporter complex, substrate-binding subunit-containing"/>
    <property type="evidence" value="ECO:0007669"/>
    <property type="project" value="TreeGrafter"/>
</dbReference>
<organism evidence="4 5">
    <name type="scientific">Bifidobacterium pseudolongum subsp. globosum</name>
    <dbReference type="NCBI Taxonomy" id="1690"/>
    <lineage>
        <taxon>Bacteria</taxon>
        <taxon>Bacillati</taxon>
        <taxon>Actinomycetota</taxon>
        <taxon>Actinomycetes</taxon>
        <taxon>Bifidobacteriales</taxon>
        <taxon>Bifidobacteriaceae</taxon>
        <taxon>Bifidobacterium</taxon>
    </lineage>
</organism>
<dbReference type="Proteomes" id="UP000293268">
    <property type="component" value="Unassembled WGS sequence"/>
</dbReference>
<dbReference type="RefSeq" id="WP_129913511.1">
    <property type="nucleotide sequence ID" value="NZ_SBKU01000008.1"/>
</dbReference>
<reference evidence="4 5" key="1">
    <citation type="submission" date="2019-01" db="EMBL/GenBank/DDBJ databases">
        <title>Unveiling genomic diversity among members of the Bifidobacterium pseudolongum species, a widely distributed gut commensal of the animal kingdom.</title>
        <authorList>
            <person name="Lugli G.A."/>
            <person name="Duranti S."/>
            <person name="Albert K."/>
            <person name="Mancabelli L."/>
            <person name="Napoli S."/>
            <person name="Viappiani A."/>
            <person name="Anzalone R."/>
            <person name="Longhi G."/>
            <person name="Milani C."/>
            <person name="Turroni F."/>
            <person name="Alessandri G."/>
            <person name="Sela D.A."/>
            <person name="Van Sinderen D."/>
            <person name="Ventura M."/>
        </authorList>
    </citation>
    <scope>NUCLEOTIDE SEQUENCE [LARGE SCALE GENOMIC DNA]</scope>
    <source>
        <strain evidence="4 5">2072B</strain>
    </source>
</reference>
<dbReference type="GO" id="GO:0042956">
    <property type="term" value="P:maltodextrin transmembrane transport"/>
    <property type="evidence" value="ECO:0007669"/>
    <property type="project" value="TreeGrafter"/>
</dbReference>
<comment type="caution">
    <text evidence="4">The sequence shown here is derived from an EMBL/GenBank/DDBJ whole genome shotgun (WGS) entry which is preliminary data.</text>
</comment>
<evidence type="ECO:0000313" key="4">
    <source>
        <dbReference type="EMBL" id="RYQ67552.1"/>
    </source>
</evidence>
<evidence type="ECO:0000256" key="1">
    <source>
        <dbReference type="ARBA" id="ARBA00008520"/>
    </source>
</evidence>
<comment type="similarity">
    <text evidence="1">Belongs to the bacterial solute-binding protein 1 family.</text>
</comment>
<dbReference type="PROSITE" id="PS51257">
    <property type="entry name" value="PROKAR_LIPOPROTEIN"/>
    <property type="match status" value="1"/>
</dbReference>
<keyword evidence="2" id="KW-0813">Transport</keyword>